<evidence type="ECO:0000313" key="3">
    <source>
        <dbReference type="Proteomes" id="UP000325289"/>
    </source>
</evidence>
<dbReference type="GO" id="GO:0080030">
    <property type="term" value="F:methyl indole-3-acetate esterase activity"/>
    <property type="evidence" value="ECO:0007669"/>
    <property type="project" value="TreeGrafter"/>
</dbReference>
<dbReference type="InterPro" id="IPR045889">
    <property type="entry name" value="MES/HNL"/>
</dbReference>
<keyword evidence="3" id="KW-1185">Reference proteome</keyword>
<name>A0A1I1ST51_9RHOB</name>
<dbReference type="Proteomes" id="UP000325289">
    <property type="component" value="Unassembled WGS sequence"/>
</dbReference>
<reference evidence="2 3" key="1">
    <citation type="submission" date="2016-10" db="EMBL/GenBank/DDBJ databases">
        <authorList>
            <person name="Varghese N."/>
            <person name="Submissions S."/>
        </authorList>
    </citation>
    <scope>NUCLEOTIDE SEQUENCE [LARGE SCALE GENOMIC DNA]</scope>
    <source>
        <strain evidence="3">YIM D21,KCTC 23444,ACCC 10710</strain>
    </source>
</reference>
<sequence length="238" mass="26046">MSERDILLVHGSCHGAWCWRDVMPALEARGHAVRAIDLPSHGADRTPVAEVTLDLYGQAILAALDRPAMVVGHSMAGYPISRAAEIDPSRIARLVYLCAYVPWPGLGLVEMRRRAPRQPILKALEKSADGLSFSILPEHAREVFYHDCPDESVEYALARVCPQPVRPQETPVTLGPRYASVPRSYVVCEEDGAIPTEFQRTMAADFAPADVHALPGSHSPFFARPAALADLLHDIAEP</sequence>
<proteinExistence type="predicted"/>
<dbReference type="AlphaFoldDB" id="A0A1I1ST51"/>
<gene>
    <name evidence="2" type="ORF">SAMN04515678_101315</name>
</gene>
<protein>
    <submittedName>
        <fullName evidence="2">Pimeloyl-ACP methyl ester carboxylesterase</fullName>
    </submittedName>
</protein>
<dbReference type="InterPro" id="IPR029058">
    <property type="entry name" value="AB_hydrolase_fold"/>
</dbReference>
<dbReference type="GO" id="GO:0080032">
    <property type="term" value="F:methyl jasmonate esterase activity"/>
    <property type="evidence" value="ECO:0007669"/>
    <property type="project" value="TreeGrafter"/>
</dbReference>
<accession>A0A1I1ST51</accession>
<evidence type="ECO:0000313" key="2">
    <source>
        <dbReference type="EMBL" id="SFD49522.1"/>
    </source>
</evidence>
<feature type="domain" description="AB hydrolase-1" evidence="1">
    <location>
        <begin position="6"/>
        <end position="230"/>
    </location>
</feature>
<dbReference type="PANTHER" id="PTHR10992:SF1086">
    <property type="entry name" value="AB HYDROLASE-1 DOMAIN-CONTAINING PROTEIN"/>
    <property type="match status" value="1"/>
</dbReference>
<dbReference type="PANTHER" id="PTHR10992">
    <property type="entry name" value="METHYLESTERASE FAMILY MEMBER"/>
    <property type="match status" value="1"/>
</dbReference>
<dbReference type="RefSeq" id="WP_149754119.1">
    <property type="nucleotide sequence ID" value="NZ_FOMS01000001.1"/>
</dbReference>
<dbReference type="OrthoDB" id="9814966at2"/>
<dbReference type="InterPro" id="IPR000073">
    <property type="entry name" value="AB_hydrolase_1"/>
</dbReference>
<organism evidence="2 3">
    <name type="scientific">Roseivivax sediminis</name>
    <dbReference type="NCBI Taxonomy" id="936889"/>
    <lineage>
        <taxon>Bacteria</taxon>
        <taxon>Pseudomonadati</taxon>
        <taxon>Pseudomonadota</taxon>
        <taxon>Alphaproteobacteria</taxon>
        <taxon>Rhodobacterales</taxon>
        <taxon>Roseobacteraceae</taxon>
        <taxon>Roseivivax</taxon>
    </lineage>
</organism>
<dbReference type="Pfam" id="PF12697">
    <property type="entry name" value="Abhydrolase_6"/>
    <property type="match status" value="1"/>
</dbReference>
<dbReference type="EMBL" id="FOMS01000001">
    <property type="protein sequence ID" value="SFD49522.1"/>
    <property type="molecule type" value="Genomic_DNA"/>
</dbReference>
<dbReference type="Gene3D" id="3.40.50.1820">
    <property type="entry name" value="alpha/beta hydrolase"/>
    <property type="match status" value="1"/>
</dbReference>
<dbReference type="SUPFAM" id="SSF53474">
    <property type="entry name" value="alpha/beta-Hydrolases"/>
    <property type="match status" value="1"/>
</dbReference>
<evidence type="ECO:0000259" key="1">
    <source>
        <dbReference type="Pfam" id="PF12697"/>
    </source>
</evidence>